<protein>
    <submittedName>
        <fullName evidence="1">Uncharacterized protein</fullName>
    </submittedName>
</protein>
<name>A0A6J4UDQ4_9SPHN</name>
<dbReference type="EMBL" id="CADCWD010000091">
    <property type="protein sequence ID" value="CAA9547679.1"/>
    <property type="molecule type" value="Genomic_DNA"/>
</dbReference>
<evidence type="ECO:0000313" key="1">
    <source>
        <dbReference type="EMBL" id="CAA9547679.1"/>
    </source>
</evidence>
<reference evidence="1" key="1">
    <citation type="submission" date="2020-02" db="EMBL/GenBank/DDBJ databases">
        <authorList>
            <person name="Meier V. D."/>
        </authorList>
    </citation>
    <scope>NUCLEOTIDE SEQUENCE</scope>
    <source>
        <strain evidence="1">AVDCRST_MAG23</strain>
    </source>
</reference>
<gene>
    <name evidence="1" type="ORF">AVDCRST_MAG23-2693</name>
</gene>
<dbReference type="AlphaFoldDB" id="A0A6J4UDQ4"/>
<proteinExistence type="predicted"/>
<organism evidence="1">
    <name type="scientific">uncultured Sphingosinicella sp</name>
    <dbReference type="NCBI Taxonomy" id="478748"/>
    <lineage>
        <taxon>Bacteria</taxon>
        <taxon>Pseudomonadati</taxon>
        <taxon>Pseudomonadota</taxon>
        <taxon>Alphaproteobacteria</taxon>
        <taxon>Sphingomonadales</taxon>
        <taxon>Sphingosinicellaceae</taxon>
        <taxon>Sphingosinicella</taxon>
        <taxon>environmental samples</taxon>
    </lineage>
</organism>
<accession>A0A6J4UDQ4</accession>
<sequence length="87" mass="9437">MLEENSYNRRDYVFGLAGFIAGTHALRILAEQGLASPDDIRLSLEGVRATLANLPTGMVSDDHLTNIDQMLDNLHAAAVAAEEKRNG</sequence>